<name>A0AAJ6BHZ4_9BACT</name>
<evidence type="ECO:0000259" key="2">
    <source>
        <dbReference type="Pfam" id="PF09603"/>
    </source>
</evidence>
<dbReference type="InterPro" id="IPR011871">
    <property type="entry name" value="Fib_succ_major"/>
</dbReference>
<feature type="chain" id="PRO_5042531306" evidence="1">
    <location>
        <begin position="22"/>
        <end position="421"/>
    </location>
</feature>
<dbReference type="EMBL" id="CP119311">
    <property type="protein sequence ID" value="WEK38255.1"/>
    <property type="molecule type" value="Genomic_DNA"/>
</dbReference>
<dbReference type="SUPFAM" id="SSF49265">
    <property type="entry name" value="Fibronectin type III"/>
    <property type="match status" value="1"/>
</dbReference>
<keyword evidence="1" id="KW-0732">Signal</keyword>
<accession>A0AAJ6BHZ4</accession>
<feature type="signal peptide" evidence="1">
    <location>
        <begin position="1"/>
        <end position="21"/>
    </location>
</feature>
<reference evidence="3" key="1">
    <citation type="submission" date="2023-03" db="EMBL/GenBank/DDBJ databases">
        <title>Andean soil-derived lignocellulolytic bacterial consortium as a source of novel taxa and putative plastic-active enzymes.</title>
        <authorList>
            <person name="Diaz-Garcia L."/>
            <person name="Chuvochina M."/>
            <person name="Feuerriegel G."/>
            <person name="Bunk B."/>
            <person name="Sproer C."/>
            <person name="Streit W.R."/>
            <person name="Rodriguez L.M."/>
            <person name="Overmann J."/>
            <person name="Jimenez D.J."/>
        </authorList>
    </citation>
    <scope>NUCLEOTIDE SEQUENCE</scope>
    <source>
        <strain evidence="3">MAG 7</strain>
    </source>
</reference>
<feature type="domain" description="Fibrobacter succinogenes major paralogous" evidence="2">
    <location>
        <begin position="237"/>
        <end position="420"/>
    </location>
</feature>
<evidence type="ECO:0000313" key="3">
    <source>
        <dbReference type="EMBL" id="WEK38255.1"/>
    </source>
</evidence>
<protein>
    <submittedName>
        <fullName evidence="3">Fibrobacter succinogenes major paralogous domain-containing protein</fullName>
    </submittedName>
</protein>
<evidence type="ECO:0000313" key="4">
    <source>
        <dbReference type="Proteomes" id="UP001220610"/>
    </source>
</evidence>
<evidence type="ECO:0000256" key="1">
    <source>
        <dbReference type="SAM" id="SignalP"/>
    </source>
</evidence>
<dbReference type="Pfam" id="PF09603">
    <property type="entry name" value="Fib_succ_major"/>
    <property type="match status" value="1"/>
</dbReference>
<dbReference type="NCBIfam" id="TIGR02145">
    <property type="entry name" value="Fib_succ_major"/>
    <property type="match status" value="1"/>
</dbReference>
<dbReference type="Proteomes" id="UP001220610">
    <property type="component" value="Chromosome"/>
</dbReference>
<sequence>MRSLRLIAPICLLFLLNAACKKDNKQSLATISTMAISNISGGEAQSGGTVIDNGGSGITKKGICWSIEPSPDLADSTAESGTGSANFIINITGLSANTIYYVRAFAMNGKGTAYGNELSFSTGAGLPTVTTSTISNIVPLTAAGGGSIINNGGADITARGVCWSTSPNPTIAGFKTEDGNGNGTFTSSLTPLASETVYYIRAYATNSYGTAYGHEVNFKAAAASTVTDVEGNVYTYVTINGIKWMSNNLKTSKYANGDAITDGSVNNFDWLTNTSGAYAYPGGEITNNGFYGKYYNIKAVRDARGICPTGWHIPTDDDWKSMELSQGMPQDEINLRGHRGTIAAKLKEGGFSGLNLVNAGYLFLGGSIGSYVGLNVIGEYWTSTDLDAYNYFRAINIPNGSPDAIYRSYSFNPQSVRCIQK</sequence>
<proteinExistence type="predicted"/>
<dbReference type="InterPro" id="IPR036116">
    <property type="entry name" value="FN3_sf"/>
</dbReference>
<dbReference type="AlphaFoldDB" id="A0AAJ6BHZ4"/>
<organism evidence="3 4">
    <name type="scientific">Candidatus Pseudobacter hemicellulosilyticus</name>
    <dbReference type="NCBI Taxonomy" id="3121375"/>
    <lineage>
        <taxon>Bacteria</taxon>
        <taxon>Pseudomonadati</taxon>
        <taxon>Bacteroidota</taxon>
        <taxon>Chitinophagia</taxon>
        <taxon>Chitinophagales</taxon>
        <taxon>Chitinophagaceae</taxon>
        <taxon>Pseudobacter</taxon>
    </lineage>
</organism>
<gene>
    <name evidence="3" type="ORF">P0Y53_12175</name>
</gene>